<dbReference type="RefSeq" id="WP_182575893.1">
    <property type="nucleotide sequence ID" value="NZ_JACJHY010000043.1"/>
</dbReference>
<evidence type="ECO:0000256" key="3">
    <source>
        <dbReference type="ARBA" id="ARBA00023163"/>
    </source>
</evidence>
<protein>
    <submittedName>
        <fullName evidence="5">Transcription antitermination factor NusG</fullName>
    </submittedName>
</protein>
<dbReference type="PANTHER" id="PTHR30265">
    <property type="entry name" value="RHO-INTERACTING TRANSCRIPTION TERMINATION FACTOR NUSG"/>
    <property type="match status" value="1"/>
</dbReference>
<dbReference type="InterPro" id="IPR043425">
    <property type="entry name" value="NusG-like"/>
</dbReference>
<organism evidence="5 6">
    <name type="scientific">Aminobacter ciceronei</name>
    <dbReference type="NCBI Taxonomy" id="150723"/>
    <lineage>
        <taxon>Bacteria</taxon>
        <taxon>Pseudomonadati</taxon>
        <taxon>Pseudomonadota</taxon>
        <taxon>Alphaproteobacteria</taxon>
        <taxon>Hyphomicrobiales</taxon>
        <taxon>Phyllobacteriaceae</taxon>
        <taxon>Aminobacter</taxon>
    </lineage>
</organism>
<evidence type="ECO:0000259" key="4">
    <source>
        <dbReference type="Pfam" id="PF02357"/>
    </source>
</evidence>
<dbReference type="InterPro" id="IPR036735">
    <property type="entry name" value="NGN_dom_sf"/>
</dbReference>
<name>A0ABR6CFW4_9HYPH</name>
<dbReference type="Proteomes" id="UP000587524">
    <property type="component" value="Unassembled WGS sequence"/>
</dbReference>
<gene>
    <name evidence="5" type="ORF">HNQ97_005965</name>
</gene>
<evidence type="ECO:0000256" key="1">
    <source>
        <dbReference type="ARBA" id="ARBA00022814"/>
    </source>
</evidence>
<accession>A0ABR6CFW4</accession>
<dbReference type="InterPro" id="IPR006645">
    <property type="entry name" value="NGN-like_dom"/>
</dbReference>
<feature type="domain" description="NusG-like N-terminal" evidence="4">
    <location>
        <begin position="9"/>
        <end position="103"/>
    </location>
</feature>
<dbReference type="EMBL" id="JACJHZ010000043">
    <property type="protein sequence ID" value="MBA9023932.1"/>
    <property type="molecule type" value="Genomic_DNA"/>
</dbReference>
<keyword evidence="3" id="KW-0804">Transcription</keyword>
<comment type="caution">
    <text evidence="5">The sequence shown here is derived from an EMBL/GenBank/DDBJ whole genome shotgun (WGS) entry which is preliminary data.</text>
</comment>
<dbReference type="SUPFAM" id="SSF82679">
    <property type="entry name" value="N-utilization substance G protein NusG, N-terminal domain"/>
    <property type="match status" value="1"/>
</dbReference>
<dbReference type="PANTHER" id="PTHR30265:SF4">
    <property type="entry name" value="KOW MOTIF FAMILY PROTEIN, EXPRESSED"/>
    <property type="match status" value="1"/>
</dbReference>
<sequence length="172" mass="19150">MKQATDTARWYVVRARPSLELKAAEEIAGLGQVVYVPRFRKEYKHARHKRWSVKYFSLLTGYLFVLASDHWPRVLDCESVDCILRSNNGEPVPILDATVQGIRSKQETGEYDEMRVHGRVEAGTSVKVITGALAGLHGPVSASTDAHVIMMLQMFGREVAAKVPLEKLGQTG</sequence>
<dbReference type="Pfam" id="PF02357">
    <property type="entry name" value="NusG"/>
    <property type="match status" value="1"/>
</dbReference>
<proteinExistence type="predicted"/>
<evidence type="ECO:0000313" key="5">
    <source>
        <dbReference type="EMBL" id="MBA9023932.1"/>
    </source>
</evidence>
<reference evidence="5 6" key="1">
    <citation type="submission" date="2020-08" db="EMBL/GenBank/DDBJ databases">
        <title>Genomic Encyclopedia of Type Strains, Phase IV (KMG-IV): sequencing the most valuable type-strain genomes for metagenomic binning, comparative biology and taxonomic classification.</title>
        <authorList>
            <person name="Goeker M."/>
        </authorList>
    </citation>
    <scope>NUCLEOTIDE SEQUENCE [LARGE SCALE GENOMIC DNA]</scope>
    <source>
        <strain evidence="5 6">DSM 17455</strain>
    </source>
</reference>
<keyword evidence="2" id="KW-0805">Transcription regulation</keyword>
<dbReference type="Gene3D" id="3.30.70.940">
    <property type="entry name" value="NusG, N-terminal domain"/>
    <property type="match status" value="1"/>
</dbReference>
<keyword evidence="1" id="KW-0889">Transcription antitermination</keyword>
<evidence type="ECO:0000313" key="6">
    <source>
        <dbReference type="Proteomes" id="UP000587524"/>
    </source>
</evidence>
<keyword evidence="6" id="KW-1185">Reference proteome</keyword>
<evidence type="ECO:0000256" key="2">
    <source>
        <dbReference type="ARBA" id="ARBA00023015"/>
    </source>
</evidence>